<dbReference type="Proteomes" id="UP000031449">
    <property type="component" value="Plasmid unnamed"/>
</dbReference>
<feature type="region of interest" description="Disordered" evidence="1">
    <location>
        <begin position="435"/>
        <end position="461"/>
    </location>
</feature>
<reference evidence="3 4" key="1">
    <citation type="submission" date="2014-08" db="EMBL/GenBank/DDBJ databases">
        <title>Complete genome of a marine bacteria Jeotgalibacillus malaysiensis.</title>
        <authorList>
            <person name="Yaakop A.S."/>
            <person name="Chan K.-G."/>
            <person name="Goh K.M."/>
        </authorList>
    </citation>
    <scope>NUCLEOTIDE SEQUENCE [LARGE SCALE GENOMIC DNA]</scope>
    <source>
        <strain evidence="3 4">D5</strain>
        <plasmid evidence="4">Plasmid</plasmid>
    </source>
</reference>
<dbReference type="SMART" id="SM00327">
    <property type="entry name" value="VWA"/>
    <property type="match status" value="1"/>
</dbReference>
<dbReference type="KEGG" id="jeo:JMA_42790"/>
<dbReference type="HOGENOM" id="CLU_371233_0_0_9"/>
<feature type="compositionally biased region" description="Basic and acidic residues" evidence="1">
    <location>
        <begin position="306"/>
        <end position="317"/>
    </location>
</feature>
<feature type="domain" description="VWFA" evidence="2">
    <location>
        <begin position="561"/>
        <end position="743"/>
    </location>
</feature>
<keyword evidence="3" id="KW-0614">Plasmid</keyword>
<evidence type="ECO:0000313" key="4">
    <source>
        <dbReference type="Proteomes" id="UP000031449"/>
    </source>
</evidence>
<sequence length="749" mass="85102">MMDMMEMMKKQEELKQQREHLTRWLKVNGIHTVMRNAAHHLLPDIKFTYQLNLGGGSYTDGHKVVVGIPEHAWGMKKEEILSITSAITGHEAEHVWSSDFNVFKQFQKDVQKFFKDNYGLNISTKLGANILNCTEDGRIEKRLINRYRGYKKHIQFSNASVWKIRSVTGENEFNDFMYGLIILCVMGIKPKGWDEVYTGTKADEMMTEIRPLVMRAINNPTAQGCADDTMTIVRVLGDYLHELLLEEKNREELEKMNDQPDYTSSSPREDSDSQPGSSQSSHFLPEDEDDTESSDEDEDGEGSGSGKEDKKDDEKNGKGKSKSSKKDEESDEEEEDGSGSGDGDEADKDEEKEGSGGDSKDSDDKDESGDKDSDGQEGDSDSDDKSNEQSDDSLEGNKSKEQTTPQGMDESQDEKECPYTTEELEELVDKVVGEQTDDINEDGQSLMDEGEREIRRQEEIDRKENEYKGHLSKEDMRKIDPSVNYHNRNPERHRSAPVPEDVLTNGKYLNKELKKILLNKKTYNSKNRRNGYLDTSALWKMAVKDHNLFMKKGQPKDSTIAFNILVDYSGSMNGSATRNATKLDMAIRAVAMIEEGLRGLVPHRISFFSGNYNDVYHSTVKDFNQESNDTLSWKRVPNIPNSANRDGYSIKVAAAEILKRNERRKFLIVLSDGVPTEPNQIAGQREVKEAVRQARKDGVTVIAIAFGSEREMEQNKEVYHEMYEKGIIMVHPSELHKELVKVLKTELQR</sequence>
<dbReference type="PANTHER" id="PTHR41248:SF1">
    <property type="entry name" value="NORD PROTEIN"/>
    <property type="match status" value="1"/>
</dbReference>
<dbReference type="SUPFAM" id="SSF53300">
    <property type="entry name" value="vWA-like"/>
    <property type="match status" value="1"/>
</dbReference>
<accession>A0A0B5AU57</accession>
<dbReference type="InterPro" id="IPR036465">
    <property type="entry name" value="vWFA_dom_sf"/>
</dbReference>
<evidence type="ECO:0000256" key="1">
    <source>
        <dbReference type="SAM" id="MobiDB-lite"/>
    </source>
</evidence>
<dbReference type="InterPro" id="IPR051928">
    <property type="entry name" value="NorD/CobT"/>
</dbReference>
<dbReference type="Gene3D" id="3.40.50.410">
    <property type="entry name" value="von Willebrand factor, type A domain"/>
    <property type="match status" value="1"/>
</dbReference>
<feature type="region of interest" description="Disordered" evidence="1">
    <location>
        <begin position="250"/>
        <end position="423"/>
    </location>
</feature>
<dbReference type="InterPro" id="IPR002035">
    <property type="entry name" value="VWF_A"/>
</dbReference>
<geneLocation type="plasmid" evidence="4"/>
<keyword evidence="4" id="KW-1185">Reference proteome</keyword>
<evidence type="ECO:0000259" key="2">
    <source>
        <dbReference type="PROSITE" id="PS50234"/>
    </source>
</evidence>
<evidence type="ECO:0000313" key="3">
    <source>
        <dbReference type="EMBL" id="AJD93596.1"/>
    </source>
</evidence>
<feature type="compositionally biased region" description="Basic and acidic residues" evidence="1">
    <location>
        <begin position="349"/>
        <end position="374"/>
    </location>
</feature>
<proteinExistence type="predicted"/>
<gene>
    <name evidence="3" type="ORF">JMA_42790</name>
</gene>
<feature type="compositionally biased region" description="Acidic residues" evidence="1">
    <location>
        <begin position="329"/>
        <end position="348"/>
    </location>
</feature>
<protein>
    <recommendedName>
        <fullName evidence="2">VWFA domain-containing protein</fullName>
    </recommendedName>
</protein>
<dbReference type="OrthoDB" id="9808317at2"/>
<dbReference type="AlphaFoldDB" id="A0A0B5AU57"/>
<dbReference type="BioCyc" id="JESP1508404:G14D9-13602-MONOMER"/>
<feature type="compositionally biased region" description="Acidic residues" evidence="1">
    <location>
        <begin position="286"/>
        <end position="301"/>
    </location>
</feature>
<dbReference type="Pfam" id="PF00092">
    <property type="entry name" value="VWA"/>
    <property type="match status" value="1"/>
</dbReference>
<dbReference type="PANTHER" id="PTHR41248">
    <property type="entry name" value="NORD PROTEIN"/>
    <property type="match status" value="1"/>
</dbReference>
<dbReference type="EMBL" id="CP009417">
    <property type="protein sequence ID" value="AJD93596.1"/>
    <property type="molecule type" value="Genomic_DNA"/>
</dbReference>
<name>A0A0B5AU57_9BACL</name>
<dbReference type="PROSITE" id="PS50234">
    <property type="entry name" value="VWFA"/>
    <property type="match status" value="1"/>
</dbReference>
<organism evidence="3 4">
    <name type="scientific">Jeotgalibacillus malaysiensis</name>
    <dbReference type="NCBI Taxonomy" id="1508404"/>
    <lineage>
        <taxon>Bacteria</taxon>
        <taxon>Bacillati</taxon>
        <taxon>Bacillota</taxon>
        <taxon>Bacilli</taxon>
        <taxon>Bacillales</taxon>
        <taxon>Caryophanaceae</taxon>
        <taxon>Jeotgalibacillus</taxon>
    </lineage>
</organism>
<feature type="compositionally biased region" description="Basic and acidic residues" evidence="1">
    <location>
        <begin position="452"/>
        <end position="461"/>
    </location>
</feature>